<gene>
    <name evidence="2" type="ORF">CCMA1212_006111</name>
</gene>
<comment type="caution">
    <text evidence="2">The sequence shown here is derived from an EMBL/GenBank/DDBJ whole genome shotgun (WGS) entry which is preliminary data.</text>
</comment>
<feature type="region of interest" description="Disordered" evidence="1">
    <location>
        <begin position="1"/>
        <end position="25"/>
    </location>
</feature>
<evidence type="ECO:0000313" key="2">
    <source>
        <dbReference type="EMBL" id="TFB02428.1"/>
    </source>
</evidence>
<proteinExistence type="predicted"/>
<organism evidence="2 3">
    <name type="scientific">Trichoderma ghanense</name>
    <dbReference type="NCBI Taxonomy" id="65468"/>
    <lineage>
        <taxon>Eukaryota</taxon>
        <taxon>Fungi</taxon>
        <taxon>Dikarya</taxon>
        <taxon>Ascomycota</taxon>
        <taxon>Pezizomycotina</taxon>
        <taxon>Sordariomycetes</taxon>
        <taxon>Hypocreomycetidae</taxon>
        <taxon>Hypocreales</taxon>
        <taxon>Hypocreaceae</taxon>
        <taxon>Trichoderma</taxon>
    </lineage>
</organism>
<reference evidence="2 3" key="1">
    <citation type="submission" date="2018-01" db="EMBL/GenBank/DDBJ databases">
        <title>Genome characterization of the sugarcane-associated fungus Trichoderma ghanense CCMA-1212 and their application in lignocelulose bioconversion.</title>
        <authorList>
            <person name="Steindorff A.S."/>
            <person name="Mendes T.D."/>
            <person name="Vilela E.S.D."/>
            <person name="Rodrigues D.S."/>
            <person name="Formighieri E.F."/>
            <person name="Melo I.S."/>
            <person name="Favaro L.C.L."/>
        </authorList>
    </citation>
    <scope>NUCLEOTIDE SEQUENCE [LARGE SCALE GENOMIC DNA]</scope>
    <source>
        <strain evidence="2 3">CCMA-1212</strain>
    </source>
</reference>
<evidence type="ECO:0000256" key="1">
    <source>
        <dbReference type="SAM" id="MobiDB-lite"/>
    </source>
</evidence>
<keyword evidence="3" id="KW-1185">Reference proteome</keyword>
<accession>A0ABY2H611</accession>
<evidence type="ECO:0000313" key="3">
    <source>
        <dbReference type="Proteomes" id="UP001642720"/>
    </source>
</evidence>
<feature type="compositionally biased region" description="Basic and acidic residues" evidence="1">
    <location>
        <begin position="10"/>
        <end position="25"/>
    </location>
</feature>
<dbReference type="EMBL" id="PPTA01000007">
    <property type="protein sequence ID" value="TFB02428.1"/>
    <property type="molecule type" value="Genomic_DNA"/>
</dbReference>
<name>A0ABY2H611_9HYPO</name>
<dbReference type="GeneID" id="300577801"/>
<sequence length="65" mass="7004">MLPPPCSDGRPIKETQKGDDDRPADRIAITKQVSGSAGTMPSSAALLDTSFRRQTEVADMPCQTR</sequence>
<dbReference type="Proteomes" id="UP001642720">
    <property type="component" value="Unassembled WGS sequence"/>
</dbReference>
<protein>
    <submittedName>
        <fullName evidence="2">Uncharacterized protein</fullName>
    </submittedName>
</protein>
<dbReference type="RefSeq" id="XP_073558629.1">
    <property type="nucleotide sequence ID" value="XM_073703351.1"/>
</dbReference>